<gene>
    <name evidence="9" type="ORF">TRIADDRAFT_18196</name>
</gene>
<evidence type="ECO:0000256" key="5">
    <source>
        <dbReference type="ARBA" id="ARBA00022840"/>
    </source>
</evidence>
<keyword evidence="3" id="KW-0547">Nucleotide-binding</keyword>
<evidence type="ECO:0000256" key="3">
    <source>
        <dbReference type="ARBA" id="ARBA00022741"/>
    </source>
</evidence>
<dbReference type="GO" id="GO:0000077">
    <property type="term" value="P:DNA damage checkpoint signaling"/>
    <property type="evidence" value="ECO:0000318"/>
    <property type="project" value="GO_Central"/>
</dbReference>
<comment type="subcellular location">
    <subcellularLocation>
        <location evidence="1">Nucleus</location>
    </subcellularLocation>
</comment>
<evidence type="ECO:0000256" key="1">
    <source>
        <dbReference type="ARBA" id="ARBA00004123"/>
    </source>
</evidence>
<dbReference type="SUPFAM" id="SSF52540">
    <property type="entry name" value="P-loop containing nucleoside triphosphate hydrolases"/>
    <property type="match status" value="1"/>
</dbReference>
<dbReference type="PhylomeDB" id="B3RII6"/>
<dbReference type="PANTHER" id="PTHR12172">
    <property type="entry name" value="CELL CYCLE CHECKPOINT PROTEIN RAD17"/>
    <property type="match status" value="1"/>
</dbReference>
<comment type="similarity">
    <text evidence="2">Belongs to the rad17/RAD24 family.</text>
</comment>
<keyword evidence="7" id="KW-0131">Cell cycle</keyword>
<dbReference type="PANTHER" id="PTHR12172:SF0">
    <property type="entry name" value="CELL CYCLE CHECKPOINT PROTEIN RAD17"/>
    <property type="match status" value="1"/>
</dbReference>
<dbReference type="Pfam" id="PF03215">
    <property type="entry name" value="Rad17"/>
    <property type="match status" value="1"/>
</dbReference>
<sequence length="457" mass="52827">ELAIHKKKIEEVVEWLRESFRQLANNKKAPAPILLLTGPSGSGKTATIYAVANDISYEVQEWSNPLSTIAVERRNIFSTYTDHDNIISEITSFKDFLLRANKYSKLSITTSGKTQSNKDNVIILVEDYPNVFYTDHRQLHDIIRKYCRVGRCPLVFIHSDCQNQSYNIHTLFPKDIIKDCNIRTINFNPVAPTNISKLLNNIVEKESKVISIPFARFSKTDIQNIAVASVGDIRQAINCLQFLFYERKTLRNAHLKEISYVNIGGSKRKKLKSQNASKNDAYTKQLTGRDQGLYLFRALGKILHCKRDQEQDLNPNERLPTHLSMHNRRRALIHPETVIEQSRTSSTMLRFYLHENYIRFVNDIECAVNSASYLSDSDLLSREWTSTIFEEYSSSVTVRGLMFSNITDANGSKRKSTSGWKPLHKPRWFSVNRNVRSNWFAVNFFKSRFTIYSINKY</sequence>
<dbReference type="GO" id="GO:0003682">
    <property type="term" value="F:chromatin binding"/>
    <property type="evidence" value="ECO:0000318"/>
    <property type="project" value="GO_Central"/>
</dbReference>
<dbReference type="RefSeq" id="XP_002108439.1">
    <property type="nucleotide sequence ID" value="XM_002108403.1"/>
</dbReference>
<evidence type="ECO:0000256" key="2">
    <source>
        <dbReference type="ARBA" id="ARBA00006168"/>
    </source>
</evidence>
<dbReference type="OrthoDB" id="10265971at2759"/>
<evidence type="ECO:0000259" key="8">
    <source>
        <dbReference type="Pfam" id="PF25812"/>
    </source>
</evidence>
<keyword evidence="6" id="KW-0539">Nucleus</keyword>
<dbReference type="GO" id="GO:0033314">
    <property type="term" value="P:mitotic DNA replication checkpoint signaling"/>
    <property type="evidence" value="ECO:0000318"/>
    <property type="project" value="GO_Central"/>
</dbReference>
<dbReference type="Pfam" id="PF25812">
    <property type="entry name" value="RAD24_helical"/>
    <property type="match status" value="1"/>
</dbReference>
<dbReference type="InParanoid" id="B3RII6"/>
<dbReference type="CTD" id="6748846"/>
<evidence type="ECO:0000256" key="7">
    <source>
        <dbReference type="ARBA" id="ARBA00023306"/>
    </source>
</evidence>
<keyword evidence="10" id="KW-1185">Reference proteome</keyword>
<dbReference type="KEGG" id="tad:TRIADDRAFT_18196"/>
<dbReference type="GO" id="GO:0006281">
    <property type="term" value="P:DNA repair"/>
    <property type="evidence" value="ECO:0000318"/>
    <property type="project" value="GO_Central"/>
</dbReference>
<reference evidence="9 10" key="1">
    <citation type="journal article" date="2008" name="Nature">
        <title>The Trichoplax genome and the nature of placozoans.</title>
        <authorList>
            <person name="Srivastava M."/>
            <person name="Begovic E."/>
            <person name="Chapman J."/>
            <person name="Putnam N.H."/>
            <person name="Hellsten U."/>
            <person name="Kawashima T."/>
            <person name="Kuo A."/>
            <person name="Mitros T."/>
            <person name="Salamov A."/>
            <person name="Carpenter M.L."/>
            <person name="Signorovitch A.Y."/>
            <person name="Moreno M.A."/>
            <person name="Kamm K."/>
            <person name="Grimwood J."/>
            <person name="Schmutz J."/>
            <person name="Shapiro H."/>
            <person name="Grigoriev I.V."/>
            <person name="Buss L.W."/>
            <person name="Schierwater B."/>
            <person name="Dellaporta S.L."/>
            <person name="Rokhsar D.S."/>
        </authorList>
    </citation>
    <scope>NUCLEOTIDE SEQUENCE [LARGE SCALE GENOMIC DNA]</scope>
    <source>
        <strain evidence="9 10">Grell-BS-1999</strain>
    </source>
</reference>
<dbReference type="FunFam" id="3.40.50.300:FF:001661">
    <property type="entry name" value="RAD17 checkpoint clamp loader component"/>
    <property type="match status" value="1"/>
</dbReference>
<dbReference type="GeneID" id="6748846"/>
<evidence type="ECO:0000313" key="9">
    <source>
        <dbReference type="EMBL" id="EDV29237.1"/>
    </source>
</evidence>
<organism evidence="9 10">
    <name type="scientific">Trichoplax adhaerens</name>
    <name type="common">Trichoplax reptans</name>
    <dbReference type="NCBI Taxonomy" id="10228"/>
    <lineage>
        <taxon>Eukaryota</taxon>
        <taxon>Metazoa</taxon>
        <taxon>Placozoa</taxon>
        <taxon>Uniplacotomia</taxon>
        <taxon>Trichoplacea</taxon>
        <taxon>Trichoplacidae</taxon>
        <taxon>Trichoplax</taxon>
    </lineage>
</organism>
<dbReference type="InterPro" id="IPR004582">
    <property type="entry name" value="Checkpoint_prot_Rad17_Rad24"/>
</dbReference>
<evidence type="ECO:0000256" key="6">
    <source>
        <dbReference type="ARBA" id="ARBA00023242"/>
    </source>
</evidence>
<evidence type="ECO:0000256" key="4">
    <source>
        <dbReference type="ARBA" id="ARBA00022763"/>
    </source>
</evidence>
<keyword evidence="4" id="KW-0227">DNA damage</keyword>
<dbReference type="Proteomes" id="UP000009022">
    <property type="component" value="Unassembled WGS sequence"/>
</dbReference>
<dbReference type="HOGENOM" id="CLU_018598_3_1_1"/>
<dbReference type="InterPro" id="IPR027417">
    <property type="entry name" value="P-loop_NTPase"/>
</dbReference>
<dbReference type="AlphaFoldDB" id="B3RII6"/>
<dbReference type="EMBL" id="DS985241">
    <property type="protein sequence ID" value="EDV29237.1"/>
    <property type="molecule type" value="Genomic_DNA"/>
</dbReference>
<feature type="domain" description="Checkpoint protein RAD24-like helical bundle" evidence="8">
    <location>
        <begin position="291"/>
        <end position="387"/>
    </location>
</feature>
<dbReference type="GO" id="GO:0005634">
    <property type="term" value="C:nucleus"/>
    <property type="evidence" value="ECO:0007669"/>
    <property type="project" value="UniProtKB-SubCell"/>
</dbReference>
<keyword evidence="5" id="KW-0067">ATP-binding</keyword>
<dbReference type="GO" id="GO:0005524">
    <property type="term" value="F:ATP binding"/>
    <property type="evidence" value="ECO:0007669"/>
    <property type="project" value="UniProtKB-KW"/>
</dbReference>
<dbReference type="OMA" id="VICASKA"/>
<feature type="non-terminal residue" evidence="9">
    <location>
        <position position="1"/>
    </location>
</feature>
<accession>B3RII6</accession>
<evidence type="ECO:0000313" key="10">
    <source>
        <dbReference type="Proteomes" id="UP000009022"/>
    </source>
</evidence>
<protein>
    <recommendedName>
        <fullName evidence="8">Checkpoint protein RAD24-like helical bundle domain-containing protein</fullName>
    </recommendedName>
</protein>
<name>B3RII6_TRIAD</name>
<proteinExistence type="inferred from homology"/>
<dbReference type="STRING" id="10228.B3RII6"/>
<dbReference type="eggNOG" id="KOG1970">
    <property type="taxonomic scope" value="Eukaryota"/>
</dbReference>
<dbReference type="Gene3D" id="3.40.50.300">
    <property type="entry name" value="P-loop containing nucleotide triphosphate hydrolases"/>
    <property type="match status" value="1"/>
</dbReference>
<dbReference type="FunCoup" id="B3RII6">
    <property type="interactions" value="1894"/>
</dbReference>
<dbReference type="InterPro" id="IPR057927">
    <property type="entry name" value="RAD24-like_helical"/>
</dbReference>